<evidence type="ECO:0000313" key="11">
    <source>
        <dbReference type="Proteomes" id="UP000197138"/>
    </source>
</evidence>
<evidence type="ECO:0000256" key="2">
    <source>
        <dbReference type="ARBA" id="ARBA00022741"/>
    </source>
</evidence>
<feature type="binding site" evidence="5">
    <location>
        <position position="499"/>
    </location>
    <ligand>
        <name>ATP</name>
        <dbReference type="ChEBI" id="CHEBI:30616"/>
    </ligand>
</feature>
<evidence type="ECO:0000256" key="7">
    <source>
        <dbReference type="SAM" id="Phobius"/>
    </source>
</evidence>
<dbReference type="Gene3D" id="2.130.10.30">
    <property type="entry name" value="Regulator of chromosome condensation 1/beta-lactamase-inhibitor protein II"/>
    <property type="match status" value="1"/>
</dbReference>
<dbReference type="PANTHER" id="PTHR46146:SF4">
    <property type="entry name" value="SERINE_THREONINE-PROTEIN KINASE-LIKE PROTEIN CCR4"/>
    <property type="match status" value="1"/>
</dbReference>
<gene>
    <name evidence="10" type="ORF">CDL15_Pgr018611</name>
</gene>
<feature type="compositionally biased region" description="Pro residues" evidence="6">
    <location>
        <begin position="353"/>
        <end position="372"/>
    </location>
</feature>
<dbReference type="SMART" id="SM00220">
    <property type="entry name" value="S_TKc"/>
    <property type="match status" value="1"/>
</dbReference>
<dbReference type="CDD" id="cd14066">
    <property type="entry name" value="STKc_IRAK"/>
    <property type="match status" value="1"/>
</dbReference>
<dbReference type="Pfam" id="PF00069">
    <property type="entry name" value="Pkinase"/>
    <property type="match status" value="1"/>
</dbReference>
<dbReference type="SUPFAM" id="SSF56112">
    <property type="entry name" value="Protein kinase-like (PK-like)"/>
    <property type="match status" value="1"/>
</dbReference>
<dbReference type="SMR" id="A0A218X133"/>
<dbReference type="Gene3D" id="1.10.510.10">
    <property type="entry name" value="Transferase(Phosphotransferase) domain 1"/>
    <property type="match status" value="1"/>
</dbReference>
<reference evidence="11" key="1">
    <citation type="journal article" date="2017" name="Plant J.">
        <title>The pomegranate (Punica granatum L.) genome and the genomics of punicalagin biosynthesis.</title>
        <authorList>
            <person name="Qin G."/>
            <person name="Xu C."/>
            <person name="Ming R."/>
            <person name="Tang H."/>
            <person name="Guyot R."/>
            <person name="Kramer E.M."/>
            <person name="Hu Y."/>
            <person name="Yi X."/>
            <person name="Qi Y."/>
            <person name="Xu X."/>
            <person name="Gao Z."/>
            <person name="Pan H."/>
            <person name="Jian J."/>
            <person name="Tian Y."/>
            <person name="Yue Z."/>
            <person name="Xu Y."/>
        </authorList>
    </citation>
    <scope>NUCLEOTIDE SEQUENCE [LARGE SCALE GENOMIC DNA]</scope>
    <source>
        <strain evidence="11">cv. Dabenzi</strain>
    </source>
</reference>
<dbReference type="PROSITE" id="PS00108">
    <property type="entry name" value="PROTEIN_KINASE_ST"/>
    <property type="match status" value="1"/>
</dbReference>
<dbReference type="Pfam" id="PF13540">
    <property type="entry name" value="RCC1_2"/>
    <property type="match status" value="1"/>
</dbReference>
<feature type="region of interest" description="Disordered" evidence="6">
    <location>
        <begin position="353"/>
        <end position="376"/>
    </location>
</feature>
<keyword evidence="4 5" id="KW-0067">ATP-binding</keyword>
<evidence type="ECO:0000256" key="5">
    <source>
        <dbReference type="PROSITE-ProRule" id="PRU10141"/>
    </source>
</evidence>
<accession>A0A218X133</accession>
<evidence type="ECO:0000256" key="4">
    <source>
        <dbReference type="ARBA" id="ARBA00022840"/>
    </source>
</evidence>
<keyword evidence="7" id="KW-1133">Transmembrane helix</keyword>
<evidence type="ECO:0000256" key="6">
    <source>
        <dbReference type="SAM" id="MobiDB-lite"/>
    </source>
</evidence>
<evidence type="ECO:0000259" key="9">
    <source>
        <dbReference type="PROSITE" id="PS50011"/>
    </source>
</evidence>
<evidence type="ECO:0000256" key="8">
    <source>
        <dbReference type="SAM" id="SignalP"/>
    </source>
</evidence>
<dbReference type="GO" id="GO:0004672">
    <property type="term" value="F:protein kinase activity"/>
    <property type="evidence" value="ECO:0007669"/>
    <property type="project" value="InterPro"/>
</dbReference>
<evidence type="ECO:0000256" key="1">
    <source>
        <dbReference type="ARBA" id="ARBA00022679"/>
    </source>
</evidence>
<dbReference type="GO" id="GO:0005524">
    <property type="term" value="F:ATP binding"/>
    <property type="evidence" value="ECO:0007669"/>
    <property type="project" value="UniProtKB-UniRule"/>
</dbReference>
<dbReference type="PANTHER" id="PTHR46146">
    <property type="entry name" value="SERINE/THREONINE-PROTEIN KINASE-LIKE PROTEIN CCR4"/>
    <property type="match status" value="1"/>
</dbReference>
<dbReference type="SUPFAM" id="SSF50985">
    <property type="entry name" value="RCC1/BLIP-II"/>
    <property type="match status" value="1"/>
</dbReference>
<comment type="caution">
    <text evidence="10">The sequence shown here is derived from an EMBL/GenBank/DDBJ whole genome shotgun (WGS) entry which is preliminary data.</text>
</comment>
<dbReference type="InterPro" id="IPR011009">
    <property type="entry name" value="Kinase-like_dom_sf"/>
</dbReference>
<feature type="chain" id="PRO_5013211023" description="Protein kinase domain-containing protein" evidence="8">
    <location>
        <begin position="29"/>
        <end position="792"/>
    </location>
</feature>
<dbReference type="PROSITE" id="PS50011">
    <property type="entry name" value="PROTEIN_KINASE_DOM"/>
    <property type="match status" value="1"/>
</dbReference>
<keyword evidence="3" id="KW-0418">Kinase</keyword>
<dbReference type="Proteomes" id="UP000197138">
    <property type="component" value="Unassembled WGS sequence"/>
</dbReference>
<feature type="domain" description="Protein kinase" evidence="9">
    <location>
        <begin position="471"/>
        <end position="764"/>
    </location>
</feature>
<dbReference type="PROSITE" id="PS00107">
    <property type="entry name" value="PROTEIN_KINASE_ATP"/>
    <property type="match status" value="1"/>
</dbReference>
<keyword evidence="7" id="KW-0812">Transmembrane</keyword>
<dbReference type="InterPro" id="IPR017441">
    <property type="entry name" value="Protein_kinase_ATP_BS"/>
</dbReference>
<keyword evidence="1" id="KW-0808">Transferase</keyword>
<dbReference type="InterPro" id="IPR000719">
    <property type="entry name" value="Prot_kinase_dom"/>
</dbReference>
<feature type="transmembrane region" description="Helical" evidence="7">
    <location>
        <begin position="382"/>
        <end position="405"/>
    </location>
</feature>
<keyword evidence="2 5" id="KW-0547">Nucleotide-binding</keyword>
<dbReference type="InterPro" id="IPR008271">
    <property type="entry name" value="Ser/Thr_kinase_AS"/>
</dbReference>
<dbReference type="Gene3D" id="3.30.200.20">
    <property type="entry name" value="Phosphorylase Kinase, domain 1"/>
    <property type="match status" value="1"/>
</dbReference>
<protein>
    <recommendedName>
        <fullName evidence="9">Protein kinase domain-containing protein</fullName>
    </recommendedName>
</protein>
<dbReference type="AlphaFoldDB" id="A0A218X133"/>
<proteinExistence type="predicted"/>
<dbReference type="InterPro" id="IPR009091">
    <property type="entry name" value="RCC1/BLIP-II"/>
</dbReference>
<dbReference type="EMBL" id="MTKT01002507">
    <property type="protein sequence ID" value="OWM78042.1"/>
    <property type="molecule type" value="Genomic_DNA"/>
</dbReference>
<sequence length="792" mass="86061">MAPHLFSTTVISLFLILSLVVVVVPVRSLSTVSISETSSNQTLICALQSLPDNNRTTSLNCTSFPSGIHIPQINNTIPYSGIVSGDGFVSALMSWSSVSVMVVWRFSSNGTNVDYKQIYKGTVIKELEAGNHHICGIFNGTDRLGCWQLPGYGDTVINVNLSTVAVGNDFTCGLSFGREIICSGSNSNITDHIPGGFYRSIEAGPRHACAISQNNSLHCWGDIYNAEGSENHPEGQFTSLALGENRTCALRLNETVTCWGVNNFEFELPAALRGISFATIRAKRTVFCGVSSSFSLYCWGNDYLDSNPVVFENVLPGPCMSSCPCAPYALSSNYCSNGYQVCQPCGGGWGEPPEAPSSDPSPLPSPPRPSPEPGGNGMDGQMVAFLVVGCVGSVSFLLVCFFLLFRYCKKKVIRIHDSGRLEEAEKDHCSSPSGPVQPVLEKRLSHLVSAGNGAHLEEFSLQVLAEATDNFSQEFKIGTGSFGSVYCAKLDDGRQVAIKRAEISTASPNRGVGGVMRRQEDRDRAFVNELESLSRLNHKNLVRLFGFCEDSDELILVYEYMDNGSLHDHLHRLSPDHSSLMSWPARLMVALDAARGIEYLHVYAAPPVIHRDIKSSNILLDSNWTAKVSDFGLSLSGPDDDGSHLSLHAAGTVGYVDPEYYRLQHLTPKSDVYSFGVVLLELLSGYRAIHKNENGVPRNVVDLVIPYIIRDEIHRVLDPKVPPPTPFEIEAVAYVGYLAADCVRLEGRDRPSSTEIVNCLERALTACLAQPACSPSLTGDHIDSIVVDTNGS</sequence>
<keyword evidence="7" id="KW-0472">Membrane</keyword>
<organism evidence="10 11">
    <name type="scientific">Punica granatum</name>
    <name type="common">Pomegranate</name>
    <dbReference type="NCBI Taxonomy" id="22663"/>
    <lineage>
        <taxon>Eukaryota</taxon>
        <taxon>Viridiplantae</taxon>
        <taxon>Streptophyta</taxon>
        <taxon>Embryophyta</taxon>
        <taxon>Tracheophyta</taxon>
        <taxon>Spermatophyta</taxon>
        <taxon>Magnoliopsida</taxon>
        <taxon>eudicotyledons</taxon>
        <taxon>Gunneridae</taxon>
        <taxon>Pentapetalae</taxon>
        <taxon>rosids</taxon>
        <taxon>malvids</taxon>
        <taxon>Myrtales</taxon>
        <taxon>Lythraceae</taxon>
        <taxon>Punica</taxon>
    </lineage>
</organism>
<evidence type="ECO:0000313" key="10">
    <source>
        <dbReference type="EMBL" id="OWM78042.1"/>
    </source>
</evidence>
<feature type="signal peptide" evidence="8">
    <location>
        <begin position="1"/>
        <end position="28"/>
    </location>
</feature>
<name>A0A218X133_PUNGR</name>
<evidence type="ECO:0000256" key="3">
    <source>
        <dbReference type="ARBA" id="ARBA00022777"/>
    </source>
</evidence>
<dbReference type="GO" id="GO:0042803">
    <property type="term" value="F:protein homodimerization activity"/>
    <property type="evidence" value="ECO:0007669"/>
    <property type="project" value="UniProtKB-ARBA"/>
</dbReference>
<keyword evidence="8" id="KW-0732">Signal</keyword>